<evidence type="ECO:0000313" key="3">
    <source>
        <dbReference type="Proteomes" id="UP001595872"/>
    </source>
</evidence>
<sequence length="967" mass="103105">MTTGGQGAGRGFDAAYQREVLEPARAAGDQPPEDLRVRYALPDQPTPEAVAARVKQVRQCWRRARGQLKYRKLVDRLEAEHRELAPIFTAAERGDLRPLQQRLAGGAARSRRRLEVAAARLADAGGLIQMVTPGELEDIARTAGVTGAELAALAAGRIEVREPDPLPAAPPYAAYAKVRESLDVLGRRNLADFLFGGRVGGPMRVLDGFAAMGRGGGPLVPSAEAVAAVAAEWARRSRDTSTTHAQTVLAALRAGQGAGGSGQGAGGSGQGAGGSGQGAGGAGQGDDLGAHLTELLRYDIVDRLRERLRQRASERALLRHATEELGVDASDARRLVFAVLREQAPAAAAPPQPGPADRLRELLDAGDVYAAAEFARALTETGGTASDPSGGAPAGGRGPGGRHAASGDELPEDVAVLAAEARHRVATATRLREAAAEESDPDRAWRLLADALKLVRDLPGAAEHQRRLPPKPVESLIATVHADPEPSVRLVWEASPSTAGEVLYHMVRRRDRPPHGPADGEPIPLTRDDDPPINVHLYYAVIAVRGEAAAPPTVAGPILVRPEPREVELTPGDGTVTGRWRCPPEAARIAVFRAERGGERAVPAGREGFSERVPNGVTHHYRISAVYLDEQGREVVTPGTRLSVTPSAPPEPIYDMTVDAAAGEDDEMLVRFERPGHGHPEIVLLDAPPAWPRSAIVPVEEVRRASKRIPNAVTSEGILVKPGRGGWLLAITVAEGSAAVGARYRHVNLPPPRRLVAERRGGVVHVGFDWPDEVAEVELSWRIGVDAIATGRIEANLVSAGRIEAGRLPTAAPERVAVTRAAYEAQGGLRVEVPEDEPVELAVAAVGTAEDQRVVGTPVTAEVQARTLVRYELERTGPPWKRALTVKLSAARPLRVSSLELVLRRGRVMPHRPTDGETLGSWTQVPVPGELTVPLPRSGGEYWLRCFTDDTVVELTDPPVRHLHNPR</sequence>
<keyword evidence="3" id="KW-1185">Reference proteome</keyword>
<gene>
    <name evidence="2" type="ORF">ACFPCY_21025</name>
</gene>
<dbReference type="EMBL" id="JBHSIT010000006">
    <property type="protein sequence ID" value="MFC4909816.1"/>
    <property type="molecule type" value="Genomic_DNA"/>
</dbReference>
<dbReference type="Proteomes" id="UP001595872">
    <property type="component" value="Unassembled WGS sequence"/>
</dbReference>
<organism evidence="2 3">
    <name type="scientific">Actinomadura gamaensis</name>
    <dbReference type="NCBI Taxonomy" id="1763541"/>
    <lineage>
        <taxon>Bacteria</taxon>
        <taxon>Bacillati</taxon>
        <taxon>Actinomycetota</taxon>
        <taxon>Actinomycetes</taxon>
        <taxon>Streptosporangiales</taxon>
        <taxon>Thermomonosporaceae</taxon>
        <taxon>Actinomadura</taxon>
    </lineage>
</organism>
<protein>
    <recommendedName>
        <fullName evidence="4">Fibronectin type-III domain-containing protein</fullName>
    </recommendedName>
</protein>
<proteinExistence type="predicted"/>
<comment type="caution">
    <text evidence="2">The sequence shown here is derived from an EMBL/GenBank/DDBJ whole genome shotgun (WGS) entry which is preliminary data.</text>
</comment>
<feature type="compositionally biased region" description="Gly residues" evidence="1">
    <location>
        <begin position="392"/>
        <end position="401"/>
    </location>
</feature>
<evidence type="ECO:0000256" key="1">
    <source>
        <dbReference type="SAM" id="MobiDB-lite"/>
    </source>
</evidence>
<feature type="compositionally biased region" description="Low complexity" evidence="1">
    <location>
        <begin position="382"/>
        <end position="391"/>
    </location>
</feature>
<evidence type="ECO:0008006" key="4">
    <source>
        <dbReference type="Google" id="ProtNLM"/>
    </source>
</evidence>
<feature type="region of interest" description="Disordered" evidence="1">
    <location>
        <begin position="380"/>
        <end position="407"/>
    </location>
</feature>
<name>A0ABV9U2E9_9ACTN</name>
<feature type="region of interest" description="Disordered" evidence="1">
    <location>
        <begin position="256"/>
        <end position="285"/>
    </location>
</feature>
<evidence type="ECO:0000313" key="2">
    <source>
        <dbReference type="EMBL" id="MFC4909816.1"/>
    </source>
</evidence>
<feature type="compositionally biased region" description="Gly residues" evidence="1">
    <location>
        <begin position="1"/>
        <end position="10"/>
    </location>
</feature>
<accession>A0ABV9U2E9</accession>
<reference evidence="3" key="1">
    <citation type="journal article" date="2019" name="Int. J. Syst. Evol. Microbiol.">
        <title>The Global Catalogue of Microorganisms (GCM) 10K type strain sequencing project: providing services to taxonomists for standard genome sequencing and annotation.</title>
        <authorList>
            <consortium name="The Broad Institute Genomics Platform"/>
            <consortium name="The Broad Institute Genome Sequencing Center for Infectious Disease"/>
            <person name="Wu L."/>
            <person name="Ma J."/>
        </authorList>
    </citation>
    <scope>NUCLEOTIDE SEQUENCE [LARGE SCALE GENOMIC DNA]</scope>
    <source>
        <strain evidence="3">KLKA75</strain>
    </source>
</reference>
<dbReference type="RefSeq" id="WP_378257631.1">
    <property type="nucleotide sequence ID" value="NZ_JBHSIT010000006.1"/>
</dbReference>
<feature type="region of interest" description="Disordered" evidence="1">
    <location>
        <begin position="1"/>
        <end position="33"/>
    </location>
</feature>